<dbReference type="Pfam" id="PF12298">
    <property type="entry name" value="Bot1p"/>
    <property type="match status" value="1"/>
</dbReference>
<proteinExistence type="predicted"/>
<keyword evidence="3" id="KW-1185">Reference proteome</keyword>
<dbReference type="AlphaFoldDB" id="A0A830HGU2"/>
<evidence type="ECO:0000313" key="3">
    <source>
        <dbReference type="Proteomes" id="UP000660262"/>
    </source>
</evidence>
<name>A0A830HGU2_9CHLO</name>
<evidence type="ECO:0000313" key="2">
    <source>
        <dbReference type="EMBL" id="GHP04861.1"/>
    </source>
</evidence>
<organism evidence="2 3">
    <name type="scientific">Pycnococcus provasolii</name>
    <dbReference type="NCBI Taxonomy" id="41880"/>
    <lineage>
        <taxon>Eukaryota</taxon>
        <taxon>Viridiplantae</taxon>
        <taxon>Chlorophyta</taxon>
        <taxon>Pseudoscourfieldiophyceae</taxon>
        <taxon>Pseudoscourfieldiales</taxon>
        <taxon>Pycnococcaceae</taxon>
        <taxon>Pycnococcus</taxon>
    </lineage>
</organism>
<dbReference type="Proteomes" id="UP000660262">
    <property type="component" value="Unassembled WGS sequence"/>
</dbReference>
<feature type="region of interest" description="Disordered" evidence="1">
    <location>
        <begin position="1"/>
        <end position="31"/>
    </location>
</feature>
<comment type="caution">
    <text evidence="2">The sequence shown here is derived from an EMBL/GenBank/DDBJ whole genome shotgun (WGS) entry which is preliminary data.</text>
</comment>
<dbReference type="EMBL" id="BNJQ01000008">
    <property type="protein sequence ID" value="GHP04861.1"/>
    <property type="molecule type" value="Genomic_DNA"/>
</dbReference>
<evidence type="ECO:0000256" key="1">
    <source>
        <dbReference type="SAM" id="MobiDB-lite"/>
    </source>
</evidence>
<gene>
    <name evidence="2" type="ORF">PPROV_000361300</name>
</gene>
<sequence length="356" mass="41695">MGLKKSEIPDGWNPRTSLHPKERPPPPYFDIGIPRRDDPDWVYEWLEDATNPEWTDIIDRHDQWHFVNLDGTPLEEDYAHLPGDDEPVEIPRRVLNGMLSSDACREIYQKWKDNPKKNTPEALAEEYNIGFKRCYGIIRLWEVEDKWMSGEIELPGLDRVLAPKIEKFYDGKHHRFMPHGLDPERHRRIFPTAPMFIFGTKEELEKPLTEDNQPIETDEEIVLREEKLINRQFVEKVDYNIGIVGGGLIRNQRRTRNGPVKPPGGHDILVQPLHGKRGGFAKKRKHQKDKIRRIGVYKGPFLEGEEEKKQRMRAYVSKPDGTQRTLDSNEVAFYKRRKQGIILRNREGHFGEVMGK</sequence>
<accession>A0A830HGU2</accession>
<protein>
    <submittedName>
        <fullName evidence="2">Uncharacterized protein</fullName>
    </submittedName>
</protein>
<reference evidence="2" key="1">
    <citation type="submission" date="2020-10" db="EMBL/GenBank/DDBJ databases">
        <title>Unveiling of a novel bifunctional photoreceptor, Dualchrome1, isolated from a cosmopolitan green alga.</title>
        <authorList>
            <person name="Suzuki S."/>
            <person name="Kawachi M."/>
        </authorList>
    </citation>
    <scope>NUCLEOTIDE SEQUENCE</scope>
    <source>
        <strain evidence="2">NIES 2893</strain>
    </source>
</reference>
<dbReference type="OrthoDB" id="547043at2759"/>